<feature type="non-terminal residue" evidence="1">
    <location>
        <position position="1"/>
    </location>
</feature>
<evidence type="ECO:0000313" key="1">
    <source>
        <dbReference type="EMBL" id="SVE02565.1"/>
    </source>
</evidence>
<dbReference type="EMBL" id="UINC01189050">
    <property type="protein sequence ID" value="SVE02565.1"/>
    <property type="molecule type" value="Genomic_DNA"/>
</dbReference>
<dbReference type="Pfam" id="PF06073">
    <property type="entry name" value="DUF934"/>
    <property type="match status" value="1"/>
</dbReference>
<reference evidence="1" key="1">
    <citation type="submission" date="2018-05" db="EMBL/GenBank/DDBJ databases">
        <authorList>
            <person name="Lanie J.A."/>
            <person name="Ng W.-L."/>
            <person name="Kazmierczak K.M."/>
            <person name="Andrzejewski T.M."/>
            <person name="Davidsen T.M."/>
            <person name="Wayne K.J."/>
            <person name="Tettelin H."/>
            <person name="Glass J.I."/>
            <person name="Rusch D."/>
            <person name="Podicherti R."/>
            <person name="Tsui H.-C.T."/>
            <person name="Winkler M.E."/>
        </authorList>
    </citation>
    <scope>NUCLEOTIDE SEQUENCE</scope>
</reference>
<gene>
    <name evidence="1" type="ORF">METZ01_LOCUS455419</name>
</gene>
<organism evidence="1">
    <name type="scientific">marine metagenome</name>
    <dbReference type="NCBI Taxonomy" id="408172"/>
    <lineage>
        <taxon>unclassified sequences</taxon>
        <taxon>metagenomes</taxon>
        <taxon>ecological metagenomes</taxon>
    </lineage>
</organism>
<sequence length="81" mass="9548">RDGRAYSYARLLRERYKFTGELRAVGDVLLEQLHYMHRVGFNSFNLDSEQPLEEWKTAVGEFTVWYQPTADGRPTATELRH</sequence>
<accession>A0A383A5R3</accession>
<evidence type="ECO:0008006" key="2">
    <source>
        <dbReference type="Google" id="ProtNLM"/>
    </source>
</evidence>
<proteinExistence type="predicted"/>
<name>A0A383A5R3_9ZZZZ</name>
<protein>
    <recommendedName>
        <fullName evidence="2">DUF934 domain-containing protein</fullName>
    </recommendedName>
</protein>
<dbReference type="InterPro" id="IPR008318">
    <property type="entry name" value="UCP030820"/>
</dbReference>
<dbReference type="AlphaFoldDB" id="A0A383A5R3"/>